<dbReference type="PANTHER" id="PTHR47810:SF1">
    <property type="entry name" value="DNA LIGASE B"/>
    <property type="match status" value="1"/>
</dbReference>
<evidence type="ECO:0000256" key="5">
    <source>
        <dbReference type="ARBA" id="ARBA00023204"/>
    </source>
</evidence>
<dbReference type="GO" id="GO:0003911">
    <property type="term" value="F:DNA ligase (NAD+) activity"/>
    <property type="evidence" value="ECO:0007669"/>
    <property type="project" value="UniProtKB-UniRule"/>
</dbReference>
<dbReference type="SUPFAM" id="SSF50249">
    <property type="entry name" value="Nucleic acid-binding proteins"/>
    <property type="match status" value="1"/>
</dbReference>
<dbReference type="Gene3D" id="3.30.470.30">
    <property type="entry name" value="DNA ligase/mRNA capping enzyme"/>
    <property type="match status" value="1"/>
</dbReference>
<name>A0AB38FZ57_9ENTR</name>
<comment type="similarity">
    <text evidence="7">Belongs to the NAD-dependent DNA ligase family. LigB subfamily.</text>
</comment>
<dbReference type="InterPro" id="IPR050326">
    <property type="entry name" value="NAD_dep_DNA_ligaseB"/>
</dbReference>
<dbReference type="EC" id="6.5.1.2" evidence="7"/>
<sequence>MMKTWRWGLSLLLCGSVQAVCPAWSPARAGHEMTALNAQMKQWSEAYWLQGKSEINDSVYDQLAARLAQWQRCFGGETQTQAPLATATATIVHPVAHTGVKKLADRAAVANWLKDKPEVWIQPKVDGVAMTLVYRNGRLMQAISRGDGLKGEDWTARTRQITAIPQTLTGVLANSVLQGELFLRREAHRQQQMGGMNARAKVAGAMMRRETTAPIPEMSFFVWAWPDGPQTMAERTALLSKAGFAWVDEYTLPVQTLAQAEAQRERWFRSPLPFVTDGVVLRTTKEPAGQLWLPGQGTWLAAWKYPPVAQVAEVKQVSFNVGRSGKIAVVAELEPLQLDDKQVKRVNIGSVNRWQTLDLAPGDQVLISLAGQGIPRLDSVVWRSVVRQKPQPPQAWFSPMTCYFASPQCSGQFLSRLSWLGTPQALNMTGVGTATWRALHSAHRFKHLFSWLTLTREQLQNTPGVSAARGLQLWHQFNLVRELPLKRWLVALGMPLSQETLKNLAEEKWLSVTLKREAEWLAQPGTGAGRVGQIMAWLGSPEVLRIAAWLQEQKIAGFLPQ</sequence>
<keyword evidence="3 7" id="KW-0227">DNA damage</keyword>
<dbReference type="Proteomes" id="UP000251313">
    <property type="component" value="Unassembled WGS sequence"/>
</dbReference>
<dbReference type="GO" id="GO:0006281">
    <property type="term" value="P:DNA repair"/>
    <property type="evidence" value="ECO:0007669"/>
    <property type="project" value="UniProtKB-KW"/>
</dbReference>
<evidence type="ECO:0000313" key="11">
    <source>
        <dbReference type="Proteomes" id="UP000251313"/>
    </source>
</evidence>
<dbReference type="InterPro" id="IPR004150">
    <property type="entry name" value="NAD_DNA_ligase_OB"/>
</dbReference>
<keyword evidence="1 7" id="KW-0436">Ligase</keyword>
<comment type="caution">
    <text evidence="10">The sequence shown here is derived from an EMBL/GenBank/DDBJ whole genome shotgun (WGS) entry which is preliminary data.</text>
</comment>
<protein>
    <recommendedName>
        <fullName evidence="7">DNA ligase B</fullName>
        <ecNumber evidence="7">6.5.1.2</ecNumber>
    </recommendedName>
    <alternativeName>
        <fullName evidence="7">Polydeoxyribonucleotide synthase [NAD(+)] B</fullName>
    </alternativeName>
</protein>
<dbReference type="SUPFAM" id="SSF56091">
    <property type="entry name" value="DNA ligase/mRNA capping enzyme, catalytic domain"/>
    <property type="match status" value="1"/>
</dbReference>
<evidence type="ECO:0000256" key="6">
    <source>
        <dbReference type="ARBA" id="ARBA00034005"/>
    </source>
</evidence>
<feature type="signal peptide" evidence="8">
    <location>
        <begin position="1"/>
        <end position="19"/>
    </location>
</feature>
<keyword evidence="8" id="KW-0732">Signal</keyword>
<proteinExistence type="inferred from homology"/>
<dbReference type="PANTHER" id="PTHR47810">
    <property type="entry name" value="DNA LIGASE"/>
    <property type="match status" value="1"/>
</dbReference>
<keyword evidence="2 7" id="KW-0235">DNA replication</keyword>
<comment type="function">
    <text evidence="7">Catalyzes the formation of phosphodiester linkages between 5'-phosphoryl and 3'-hydroxyl groups in double-stranded DNA using NAD as a coenzyme and as the energy source for the reaction.</text>
</comment>
<gene>
    <name evidence="7 10" type="primary">ligB</name>
    <name evidence="10" type="ORF">NCTC11967_03334</name>
</gene>
<dbReference type="InterPro" id="IPR010994">
    <property type="entry name" value="RuvA_2-like"/>
</dbReference>
<evidence type="ECO:0000256" key="7">
    <source>
        <dbReference type="HAMAP-Rule" id="MF_01587"/>
    </source>
</evidence>
<dbReference type="EMBL" id="UAVL01000018">
    <property type="protein sequence ID" value="SQA64236.1"/>
    <property type="molecule type" value="Genomic_DNA"/>
</dbReference>
<dbReference type="InterPro" id="IPR013840">
    <property type="entry name" value="DNAligase_N"/>
</dbReference>
<accession>A0AB38FZ57</accession>
<keyword evidence="4 7" id="KW-0520">NAD</keyword>
<dbReference type="InterPro" id="IPR013839">
    <property type="entry name" value="DNAligase_adenylation"/>
</dbReference>
<dbReference type="SMART" id="SM00532">
    <property type="entry name" value="LIGANc"/>
    <property type="match status" value="1"/>
</dbReference>
<evidence type="ECO:0000256" key="3">
    <source>
        <dbReference type="ARBA" id="ARBA00022763"/>
    </source>
</evidence>
<keyword evidence="5 7" id="KW-0234">DNA repair</keyword>
<evidence type="ECO:0000313" key="10">
    <source>
        <dbReference type="EMBL" id="SQA64236.1"/>
    </source>
</evidence>
<dbReference type="HAMAP" id="MF_01587">
    <property type="entry name" value="DNA_ligase_B"/>
    <property type="match status" value="1"/>
</dbReference>
<dbReference type="InterPro" id="IPR020923">
    <property type="entry name" value="DNA_ligase_B"/>
</dbReference>
<feature type="domain" description="NAD-dependent DNA ligase N-terminal" evidence="9">
    <location>
        <begin position="28"/>
        <end position="425"/>
    </location>
</feature>
<feature type="chain" id="PRO_5044342461" description="DNA ligase B" evidence="8">
    <location>
        <begin position="20"/>
        <end position="561"/>
    </location>
</feature>
<dbReference type="Pfam" id="PF01653">
    <property type="entry name" value="DNA_ligase_aden"/>
    <property type="match status" value="1"/>
</dbReference>
<feature type="active site" description="N6-AMP-lysine intermediate" evidence="7">
    <location>
        <position position="124"/>
    </location>
</feature>
<comment type="catalytic activity">
    <reaction evidence="6 7">
        <text>NAD(+) + (deoxyribonucleotide)n-3'-hydroxyl + 5'-phospho-(deoxyribonucleotide)m = (deoxyribonucleotide)n+m + AMP + beta-nicotinamide D-nucleotide.</text>
        <dbReference type="EC" id="6.5.1.2"/>
    </reaction>
</comment>
<evidence type="ECO:0000256" key="1">
    <source>
        <dbReference type="ARBA" id="ARBA00022598"/>
    </source>
</evidence>
<evidence type="ECO:0000256" key="4">
    <source>
        <dbReference type="ARBA" id="ARBA00023027"/>
    </source>
</evidence>
<dbReference type="NCBIfam" id="NF005987">
    <property type="entry name" value="PRK08097.1"/>
    <property type="match status" value="1"/>
</dbReference>
<dbReference type="Gene3D" id="2.40.50.140">
    <property type="entry name" value="Nucleic acid-binding proteins"/>
    <property type="match status" value="1"/>
</dbReference>
<dbReference type="GO" id="GO:0006260">
    <property type="term" value="P:DNA replication"/>
    <property type="evidence" value="ECO:0007669"/>
    <property type="project" value="UniProtKB-KW"/>
</dbReference>
<dbReference type="PROSITE" id="PS01055">
    <property type="entry name" value="DNA_LIGASE_N1"/>
    <property type="match status" value="1"/>
</dbReference>
<dbReference type="Gene3D" id="1.10.287.610">
    <property type="entry name" value="Helix hairpin bin"/>
    <property type="match status" value="1"/>
</dbReference>
<dbReference type="SUPFAM" id="SSF47781">
    <property type="entry name" value="RuvA domain 2-like"/>
    <property type="match status" value="1"/>
</dbReference>
<reference evidence="10 11" key="1">
    <citation type="submission" date="2018-06" db="EMBL/GenBank/DDBJ databases">
        <authorList>
            <consortium name="Pathogen Informatics"/>
            <person name="Doyle S."/>
        </authorList>
    </citation>
    <scope>NUCLEOTIDE SEQUENCE [LARGE SCALE GENOMIC DNA]</scope>
    <source>
        <strain evidence="10 11">NCTC11967</strain>
    </source>
</reference>
<dbReference type="AlphaFoldDB" id="A0AB38FZ57"/>
<dbReference type="InterPro" id="IPR012340">
    <property type="entry name" value="NA-bd_OB-fold"/>
</dbReference>
<evidence type="ECO:0000259" key="9">
    <source>
        <dbReference type="SMART" id="SM00532"/>
    </source>
</evidence>
<dbReference type="InterPro" id="IPR018239">
    <property type="entry name" value="DNA_ligase_AS"/>
</dbReference>
<dbReference type="Pfam" id="PF03120">
    <property type="entry name" value="OB_DNA_ligase"/>
    <property type="match status" value="1"/>
</dbReference>
<evidence type="ECO:0000256" key="8">
    <source>
        <dbReference type="SAM" id="SignalP"/>
    </source>
</evidence>
<organism evidence="10 11">
    <name type="scientific">Yokenella regensburgei</name>
    <dbReference type="NCBI Taxonomy" id="158877"/>
    <lineage>
        <taxon>Bacteria</taxon>
        <taxon>Pseudomonadati</taxon>
        <taxon>Pseudomonadota</taxon>
        <taxon>Gammaproteobacteria</taxon>
        <taxon>Enterobacterales</taxon>
        <taxon>Enterobacteriaceae</taxon>
        <taxon>Yokenella</taxon>
    </lineage>
</organism>
<evidence type="ECO:0000256" key="2">
    <source>
        <dbReference type="ARBA" id="ARBA00022705"/>
    </source>
</evidence>